<accession>A0A1B2EVX9</accession>
<geneLocation type="plasmid" evidence="10">
    <name>unnamed2</name>
</geneLocation>
<evidence type="ECO:0000256" key="8">
    <source>
        <dbReference type="SAM" id="Phobius"/>
    </source>
</evidence>
<dbReference type="PROSITE" id="PS51012">
    <property type="entry name" value="ABC_TM2"/>
    <property type="match status" value="1"/>
</dbReference>
<keyword evidence="5 8" id="KW-0812">Transmembrane</keyword>
<evidence type="ECO:0000256" key="6">
    <source>
        <dbReference type="ARBA" id="ARBA00022989"/>
    </source>
</evidence>
<feature type="transmembrane region" description="Helical" evidence="8">
    <location>
        <begin position="17"/>
        <end position="38"/>
    </location>
</feature>
<feature type="transmembrane region" description="Helical" evidence="8">
    <location>
        <begin position="322"/>
        <end position="340"/>
    </location>
</feature>
<comment type="similarity">
    <text evidence="2">Belongs to the ABC-2 integral membrane protein family.</text>
</comment>
<evidence type="ECO:0000256" key="7">
    <source>
        <dbReference type="ARBA" id="ARBA00023136"/>
    </source>
</evidence>
<dbReference type="PANTHER" id="PTHR30294">
    <property type="entry name" value="MEMBRANE COMPONENT OF ABC TRANSPORTER YHHJ-RELATED"/>
    <property type="match status" value="1"/>
</dbReference>
<evidence type="ECO:0000259" key="9">
    <source>
        <dbReference type="PROSITE" id="PS51012"/>
    </source>
</evidence>
<dbReference type="AlphaFoldDB" id="A0A1B2EVX9"/>
<dbReference type="RefSeq" id="WP_099515046.1">
    <property type="nucleotide sequence ID" value="NZ_CP016619.1"/>
</dbReference>
<evidence type="ECO:0000313" key="10">
    <source>
        <dbReference type="EMBL" id="ANY84113.1"/>
    </source>
</evidence>
<dbReference type="GO" id="GO:0005886">
    <property type="term" value="C:plasma membrane"/>
    <property type="evidence" value="ECO:0007669"/>
    <property type="project" value="UniProtKB-SubCell"/>
</dbReference>
<feature type="transmembrane region" description="Helical" evidence="8">
    <location>
        <begin position="207"/>
        <end position="229"/>
    </location>
</feature>
<organism evidence="10">
    <name type="scientific">Microvirga ossetica</name>
    <dbReference type="NCBI Taxonomy" id="1882682"/>
    <lineage>
        <taxon>Bacteria</taxon>
        <taxon>Pseudomonadati</taxon>
        <taxon>Pseudomonadota</taxon>
        <taxon>Alphaproteobacteria</taxon>
        <taxon>Hyphomicrobiales</taxon>
        <taxon>Methylobacteriaceae</taxon>
        <taxon>Microvirga</taxon>
    </lineage>
</organism>
<dbReference type="InterPro" id="IPR013525">
    <property type="entry name" value="ABC2_TM"/>
</dbReference>
<feature type="transmembrane region" description="Helical" evidence="8">
    <location>
        <begin position="288"/>
        <end position="310"/>
    </location>
</feature>
<reference evidence="10" key="1">
    <citation type="submission" date="2016-07" db="EMBL/GenBank/DDBJ databases">
        <title>Microvirga ossetica sp. nov. a new species of rhizobia isolated from root nodules of the legume species Vicia alpestris Steven originated from North Ossetia region in the Caucasus.</title>
        <authorList>
            <person name="Safronova V.I."/>
            <person name="Kuznetsova I.G."/>
            <person name="Sazanova A.L."/>
            <person name="Belimov A."/>
            <person name="Andronov E."/>
            <person name="Osledkin Y.S."/>
            <person name="Onishchuk O.P."/>
            <person name="Kurchak O.N."/>
            <person name="Shaposhnikov A.I."/>
            <person name="Willems A."/>
            <person name="Tikhonovich I.A."/>
        </authorList>
    </citation>
    <scope>NUCLEOTIDE SEQUENCE [LARGE SCALE GENOMIC DNA]</scope>
    <source>
        <strain evidence="10">V5/3M</strain>
        <plasmid evidence="10">unnamed2</plasmid>
    </source>
</reference>
<evidence type="ECO:0000256" key="2">
    <source>
        <dbReference type="ARBA" id="ARBA00007783"/>
    </source>
</evidence>
<keyword evidence="4" id="KW-1003">Cell membrane</keyword>
<gene>
    <name evidence="10" type="ORF">BB934_38325</name>
</gene>
<keyword evidence="7 8" id="KW-0472">Membrane</keyword>
<feature type="transmembrane region" description="Helical" evidence="8">
    <location>
        <begin position="374"/>
        <end position="395"/>
    </location>
</feature>
<dbReference type="EMBL" id="CP016619">
    <property type="protein sequence ID" value="ANY84113.1"/>
    <property type="molecule type" value="Genomic_DNA"/>
</dbReference>
<dbReference type="GO" id="GO:0140359">
    <property type="term" value="F:ABC-type transporter activity"/>
    <property type="evidence" value="ECO:0007669"/>
    <property type="project" value="InterPro"/>
</dbReference>
<feature type="transmembrane region" description="Helical" evidence="8">
    <location>
        <begin position="250"/>
        <end position="276"/>
    </location>
</feature>
<keyword evidence="6 8" id="KW-1133">Transmembrane helix</keyword>
<dbReference type="OrthoDB" id="3078158at2"/>
<feature type="domain" description="ABC transmembrane type-2" evidence="9">
    <location>
        <begin position="170"/>
        <end position="398"/>
    </location>
</feature>
<comment type="subcellular location">
    <subcellularLocation>
        <location evidence="1">Cell membrane</location>
        <topology evidence="1">Multi-pass membrane protein</topology>
    </subcellularLocation>
</comment>
<dbReference type="InterPro" id="IPR051449">
    <property type="entry name" value="ABC-2_transporter_component"/>
</dbReference>
<evidence type="ECO:0000256" key="1">
    <source>
        <dbReference type="ARBA" id="ARBA00004651"/>
    </source>
</evidence>
<keyword evidence="3" id="KW-0813">Transport</keyword>
<keyword evidence="10" id="KW-0614">Plasmid</keyword>
<evidence type="ECO:0000256" key="5">
    <source>
        <dbReference type="ARBA" id="ARBA00022692"/>
    </source>
</evidence>
<dbReference type="Pfam" id="PF12698">
    <property type="entry name" value="ABC2_membrane_3"/>
    <property type="match status" value="1"/>
</dbReference>
<proteinExistence type="inferred from homology"/>
<dbReference type="InterPro" id="IPR047817">
    <property type="entry name" value="ABC2_TM_bact-type"/>
</dbReference>
<dbReference type="PANTHER" id="PTHR30294:SF38">
    <property type="entry name" value="TRANSPORT PERMEASE PROTEIN"/>
    <property type="match status" value="1"/>
</dbReference>
<protein>
    <submittedName>
        <fullName evidence="10">ABC transporter</fullName>
    </submittedName>
</protein>
<sequence length="401" mass="42400">MIAAARVMYLSLIRDRAALAMAFVLPPLVFIIFATIFVSATGAELRLHVGLLDMVRTGSSQRLVAALAAEPGIRMTQTNGALEDLRNLVRGGMVDVGIALQSDLETQSGQGPPPILVVEDAARALAVPIVIGHVQKAINEHLPDVALGRILADVETAGAITKEERAFLDQAFRAQSEERRGSGFAFAALFSREAATGIGVAGGPVTYYAGAIAAVFLLFAAMQGAATIVEERQSGIIERLMIAPGGHAKLIAGKFVFLLVQGIVQASIIFGFAWLLYGVDVVGSFRAWLASCVVVSAMAAGLSLALCSLCTSTHQIQIMSSFGVLLLSAVGGSMVPRFLMPEWLQQIGWFTPNAWAIEAFQDALQPGPVEPDLITAWAVLSAVTLMSLLIALGLMSRDSQK</sequence>
<evidence type="ECO:0000256" key="3">
    <source>
        <dbReference type="ARBA" id="ARBA00022448"/>
    </source>
</evidence>
<name>A0A1B2EVX9_9HYPH</name>
<dbReference type="KEGG" id="moc:BB934_38325"/>
<evidence type="ECO:0000256" key="4">
    <source>
        <dbReference type="ARBA" id="ARBA00022475"/>
    </source>
</evidence>